<dbReference type="PANTHER" id="PTHR43033:SF1">
    <property type="entry name" value="TRNA(ILE)-LYSIDINE SYNTHASE-RELATED"/>
    <property type="match status" value="1"/>
</dbReference>
<comment type="subcellular location">
    <subcellularLocation>
        <location evidence="1 8">Cytoplasm</location>
    </subcellularLocation>
</comment>
<gene>
    <name evidence="8 10" type="primary">tilS</name>
    <name evidence="10" type="ORF">RM706_11940</name>
</gene>
<dbReference type="Gene3D" id="3.40.50.620">
    <property type="entry name" value="HUPs"/>
    <property type="match status" value="1"/>
</dbReference>
<comment type="catalytic activity">
    <reaction evidence="7 8">
        <text>cytidine(34) in tRNA(Ile2) + L-lysine + ATP = lysidine(34) in tRNA(Ile2) + AMP + diphosphate + H(+)</text>
        <dbReference type="Rhea" id="RHEA:43744"/>
        <dbReference type="Rhea" id="RHEA-COMP:10625"/>
        <dbReference type="Rhea" id="RHEA-COMP:10670"/>
        <dbReference type="ChEBI" id="CHEBI:15378"/>
        <dbReference type="ChEBI" id="CHEBI:30616"/>
        <dbReference type="ChEBI" id="CHEBI:32551"/>
        <dbReference type="ChEBI" id="CHEBI:33019"/>
        <dbReference type="ChEBI" id="CHEBI:82748"/>
        <dbReference type="ChEBI" id="CHEBI:83665"/>
        <dbReference type="ChEBI" id="CHEBI:456215"/>
        <dbReference type="EC" id="6.3.4.19"/>
    </reaction>
</comment>
<dbReference type="SUPFAM" id="SSF52402">
    <property type="entry name" value="Adenine nucleotide alpha hydrolases-like"/>
    <property type="match status" value="1"/>
</dbReference>
<evidence type="ECO:0000256" key="7">
    <source>
        <dbReference type="ARBA" id="ARBA00048539"/>
    </source>
</evidence>
<feature type="domain" description="Lysidine-tRNA(Ile) synthetase C-terminal" evidence="9">
    <location>
        <begin position="359"/>
        <end position="431"/>
    </location>
</feature>
<keyword evidence="11" id="KW-1185">Reference proteome</keyword>
<evidence type="ECO:0000256" key="2">
    <source>
        <dbReference type="ARBA" id="ARBA00022490"/>
    </source>
</evidence>
<evidence type="ECO:0000256" key="5">
    <source>
        <dbReference type="ARBA" id="ARBA00022741"/>
    </source>
</evidence>
<evidence type="ECO:0000256" key="3">
    <source>
        <dbReference type="ARBA" id="ARBA00022598"/>
    </source>
</evidence>
<accession>A0ABU3AC53</accession>
<dbReference type="CDD" id="cd01992">
    <property type="entry name" value="TilS_N"/>
    <property type="match status" value="1"/>
</dbReference>
<dbReference type="NCBIfam" id="TIGR02432">
    <property type="entry name" value="lysidine_TilS_N"/>
    <property type="match status" value="1"/>
</dbReference>
<comment type="caution">
    <text evidence="10">The sequence shown here is derived from an EMBL/GenBank/DDBJ whole genome shotgun (WGS) entry which is preliminary data.</text>
</comment>
<dbReference type="SUPFAM" id="SSF56037">
    <property type="entry name" value="PheT/TilS domain"/>
    <property type="match status" value="1"/>
</dbReference>
<keyword evidence="2 8" id="KW-0963">Cytoplasm</keyword>
<dbReference type="InterPro" id="IPR011063">
    <property type="entry name" value="TilS/TtcA_N"/>
</dbReference>
<evidence type="ECO:0000256" key="1">
    <source>
        <dbReference type="ARBA" id="ARBA00004496"/>
    </source>
</evidence>
<keyword evidence="5 8" id="KW-0547">Nucleotide-binding</keyword>
<comment type="similarity">
    <text evidence="8">Belongs to the tRNA(Ile)-lysidine synthase family.</text>
</comment>
<proteinExistence type="inferred from homology"/>
<keyword evidence="6 8" id="KW-0067">ATP-binding</keyword>
<dbReference type="EC" id="6.3.4.19" evidence="8"/>
<dbReference type="Proteomes" id="UP001255246">
    <property type="component" value="Unassembled WGS sequence"/>
</dbReference>
<dbReference type="SMART" id="SM00977">
    <property type="entry name" value="TilS_C"/>
    <property type="match status" value="1"/>
</dbReference>
<keyword evidence="3 8" id="KW-0436">Ligase</keyword>
<dbReference type="InterPro" id="IPR012094">
    <property type="entry name" value="tRNA_Ile_lys_synt"/>
</dbReference>
<evidence type="ECO:0000256" key="4">
    <source>
        <dbReference type="ARBA" id="ARBA00022694"/>
    </source>
</evidence>
<organism evidence="10 11">
    <name type="scientific">Croceitalea rosinachiae</name>
    <dbReference type="NCBI Taxonomy" id="3075596"/>
    <lineage>
        <taxon>Bacteria</taxon>
        <taxon>Pseudomonadati</taxon>
        <taxon>Bacteroidota</taxon>
        <taxon>Flavobacteriia</taxon>
        <taxon>Flavobacteriales</taxon>
        <taxon>Flavobacteriaceae</taxon>
        <taxon>Croceitalea</taxon>
    </lineage>
</organism>
<evidence type="ECO:0000256" key="6">
    <source>
        <dbReference type="ARBA" id="ARBA00022840"/>
    </source>
</evidence>
<dbReference type="InterPro" id="IPR012795">
    <property type="entry name" value="tRNA_Ile_lys_synt_N"/>
</dbReference>
<dbReference type="Pfam" id="PF11734">
    <property type="entry name" value="TilS_C"/>
    <property type="match status" value="1"/>
</dbReference>
<dbReference type="InterPro" id="IPR014729">
    <property type="entry name" value="Rossmann-like_a/b/a_fold"/>
</dbReference>
<dbReference type="HAMAP" id="MF_01161">
    <property type="entry name" value="tRNA_Ile_lys_synt"/>
    <property type="match status" value="1"/>
</dbReference>
<evidence type="ECO:0000256" key="8">
    <source>
        <dbReference type="HAMAP-Rule" id="MF_01161"/>
    </source>
</evidence>
<dbReference type="Pfam" id="PF01171">
    <property type="entry name" value="ATP_bind_3"/>
    <property type="match status" value="1"/>
</dbReference>
<reference evidence="10 11" key="1">
    <citation type="submission" date="2023-09" db="EMBL/GenBank/DDBJ databases">
        <authorList>
            <person name="Rey-Velasco X."/>
        </authorList>
    </citation>
    <scope>NUCLEOTIDE SEQUENCE [LARGE SCALE GENOMIC DNA]</scope>
    <source>
        <strain evidence="10 11">F388</strain>
    </source>
</reference>
<dbReference type="PANTHER" id="PTHR43033">
    <property type="entry name" value="TRNA(ILE)-LYSIDINE SYNTHASE-RELATED"/>
    <property type="match status" value="1"/>
</dbReference>
<dbReference type="EMBL" id="JAVRHR010000002">
    <property type="protein sequence ID" value="MDT0607751.1"/>
    <property type="molecule type" value="Genomic_DNA"/>
</dbReference>
<evidence type="ECO:0000313" key="11">
    <source>
        <dbReference type="Proteomes" id="UP001255246"/>
    </source>
</evidence>
<evidence type="ECO:0000313" key="10">
    <source>
        <dbReference type="EMBL" id="MDT0607751.1"/>
    </source>
</evidence>
<dbReference type="RefSeq" id="WP_311351779.1">
    <property type="nucleotide sequence ID" value="NZ_JAVRHR010000002.1"/>
</dbReference>
<protein>
    <recommendedName>
        <fullName evidence="8">tRNA(Ile)-lysidine synthase</fullName>
        <ecNumber evidence="8">6.3.4.19</ecNumber>
    </recommendedName>
    <alternativeName>
        <fullName evidence="8">tRNA(Ile)-2-lysyl-cytidine synthase</fullName>
    </alternativeName>
    <alternativeName>
        <fullName evidence="8">tRNA(Ile)-lysidine synthetase</fullName>
    </alternativeName>
</protein>
<dbReference type="InterPro" id="IPR012796">
    <property type="entry name" value="Lysidine-tRNA-synth_C"/>
</dbReference>
<keyword evidence="4 8" id="KW-0819">tRNA processing</keyword>
<sequence>MLTTFKKHIETQLHFLQEAKLLVACSGGLDSMVLTHLCQSLNLNYSLAHCNYNLRADESDGDQKFVEEYALKNDCQAYLTSFNMDDYRNNTNSSIQLLARDLRYEWFNKLMQERNFDYVLTAHHADDSLETFLINLSRGTGIKGLTGIPEQNGNIVRPLLPFSREEILAFANSRQLKWREDSSNIETKYLRNKVRHKIVPLLKELQPNFLENFKLTQQNLFGTSKLVDVYATEIQDALFTDKNGVKNINIEELKKKKPLKDHLHLLFDPYGFGQWDDIEQLLDATSGKKIYSKTHQLTKNRDFLLLSEFRETDQKEYFFFEVDDLINEPISMKITQVDSISKNDSNVLYVDSEKLKYPLLLRKWNTGDYFYPLGMKGKKKLSKFFKDEKIDVLSKKNIWLLCSSEKIVWVVGKRADERFKVTENTNKILKFELH</sequence>
<name>A0ABU3AC53_9FLAO</name>
<evidence type="ECO:0000259" key="9">
    <source>
        <dbReference type="SMART" id="SM00977"/>
    </source>
</evidence>
<comment type="domain">
    <text evidence="8">The N-terminal region contains the highly conserved SGGXDS motif, predicted to be a P-loop motif involved in ATP binding.</text>
</comment>
<dbReference type="GO" id="GO:0032267">
    <property type="term" value="F:tRNA(Ile)-lysidine synthase activity"/>
    <property type="evidence" value="ECO:0007669"/>
    <property type="project" value="UniProtKB-EC"/>
</dbReference>
<feature type="binding site" evidence="8">
    <location>
        <begin position="26"/>
        <end position="31"/>
    </location>
    <ligand>
        <name>ATP</name>
        <dbReference type="ChEBI" id="CHEBI:30616"/>
    </ligand>
</feature>
<dbReference type="NCBIfam" id="TIGR02433">
    <property type="entry name" value="lysidine_TilS_C"/>
    <property type="match status" value="1"/>
</dbReference>
<comment type="function">
    <text evidence="8">Ligates lysine onto the cytidine present at position 34 of the AUA codon-specific tRNA(Ile) that contains the anticodon CAU, in an ATP-dependent manner. Cytidine is converted to lysidine, thus changing the amino acid specificity of the tRNA from methionine to isoleucine.</text>
</comment>